<name>A0A255Z7Z7_9FLAO</name>
<feature type="transmembrane region" description="Helical" evidence="8">
    <location>
        <begin position="347"/>
        <end position="365"/>
    </location>
</feature>
<keyword evidence="2" id="KW-0328">Glycosyltransferase</keyword>
<dbReference type="AlphaFoldDB" id="A0A255Z7Z7"/>
<dbReference type="Pfam" id="PF26314">
    <property type="entry name" value="MptA_B_family"/>
    <property type="match status" value="1"/>
</dbReference>
<keyword evidence="6 8" id="KW-0472">Membrane</keyword>
<dbReference type="GO" id="GO:0016757">
    <property type="term" value="F:glycosyltransferase activity"/>
    <property type="evidence" value="ECO:0007669"/>
    <property type="project" value="UniProtKB-KW"/>
</dbReference>
<keyword evidence="10" id="KW-1185">Reference proteome</keyword>
<evidence type="ECO:0000256" key="2">
    <source>
        <dbReference type="ARBA" id="ARBA00022676"/>
    </source>
</evidence>
<evidence type="ECO:0000313" key="9">
    <source>
        <dbReference type="EMBL" id="OYQ37576.1"/>
    </source>
</evidence>
<feature type="transmembrane region" description="Helical" evidence="8">
    <location>
        <begin position="61"/>
        <end position="79"/>
    </location>
</feature>
<feature type="transmembrane region" description="Helical" evidence="8">
    <location>
        <begin position="227"/>
        <end position="250"/>
    </location>
</feature>
<evidence type="ECO:0000256" key="1">
    <source>
        <dbReference type="ARBA" id="ARBA00004141"/>
    </source>
</evidence>
<dbReference type="InterPro" id="IPR049829">
    <property type="entry name" value="MptA/B-like"/>
</dbReference>
<keyword evidence="5 8" id="KW-1133">Transmembrane helix</keyword>
<protein>
    <recommendedName>
        <fullName evidence="11">Mannosyltransferase</fullName>
    </recommendedName>
</protein>
<proteinExistence type="inferred from homology"/>
<dbReference type="OrthoDB" id="1491846at2"/>
<evidence type="ECO:0008006" key="11">
    <source>
        <dbReference type="Google" id="ProtNLM"/>
    </source>
</evidence>
<evidence type="ECO:0000256" key="7">
    <source>
        <dbReference type="ARBA" id="ARBA00043987"/>
    </source>
</evidence>
<feature type="transmembrane region" description="Helical" evidence="8">
    <location>
        <begin position="7"/>
        <end position="26"/>
    </location>
</feature>
<gene>
    <name evidence="9" type="ORF">CHU92_07910</name>
</gene>
<dbReference type="RefSeq" id="WP_094414351.1">
    <property type="nucleotide sequence ID" value="NZ_NOXV01000252.1"/>
</dbReference>
<comment type="subcellular location">
    <subcellularLocation>
        <location evidence="1">Membrane</location>
        <topology evidence="1">Multi-pass membrane protein</topology>
    </subcellularLocation>
</comment>
<accession>A0A255Z7Z7</accession>
<feature type="transmembrane region" description="Helical" evidence="8">
    <location>
        <begin position="262"/>
        <end position="279"/>
    </location>
</feature>
<reference evidence="9 10" key="1">
    <citation type="submission" date="2017-07" db="EMBL/GenBank/DDBJ databases">
        <title>Flavobacterium cyanobacteriorum sp. nov., isolated from cyanobacterial aggregates in a eutrophic lake.</title>
        <authorList>
            <person name="Cai H."/>
        </authorList>
    </citation>
    <scope>NUCLEOTIDE SEQUENCE [LARGE SCALE GENOMIC DNA]</scope>
    <source>
        <strain evidence="9 10">TH021</strain>
    </source>
</reference>
<feature type="transmembrane region" description="Helical" evidence="8">
    <location>
        <begin position="412"/>
        <end position="431"/>
    </location>
</feature>
<feature type="transmembrane region" description="Helical" evidence="8">
    <location>
        <begin position="188"/>
        <end position="207"/>
    </location>
</feature>
<dbReference type="NCBIfam" id="NF038066">
    <property type="entry name" value="MptB"/>
    <property type="match status" value="1"/>
</dbReference>
<evidence type="ECO:0000256" key="6">
    <source>
        <dbReference type="ARBA" id="ARBA00023136"/>
    </source>
</evidence>
<evidence type="ECO:0000256" key="5">
    <source>
        <dbReference type="ARBA" id="ARBA00022989"/>
    </source>
</evidence>
<evidence type="ECO:0000256" key="3">
    <source>
        <dbReference type="ARBA" id="ARBA00022679"/>
    </source>
</evidence>
<evidence type="ECO:0000256" key="8">
    <source>
        <dbReference type="SAM" id="Phobius"/>
    </source>
</evidence>
<feature type="transmembrane region" description="Helical" evidence="8">
    <location>
        <begin position="147"/>
        <end position="168"/>
    </location>
</feature>
<dbReference type="Proteomes" id="UP000216605">
    <property type="component" value="Unassembled WGS sequence"/>
</dbReference>
<feature type="transmembrane region" description="Helical" evidence="8">
    <location>
        <begin position="320"/>
        <end position="341"/>
    </location>
</feature>
<keyword evidence="4 8" id="KW-0812">Transmembrane</keyword>
<organism evidence="9 10">
    <name type="scientific">Flavobacterium cyanobacteriorum</name>
    <dbReference type="NCBI Taxonomy" id="2022802"/>
    <lineage>
        <taxon>Bacteria</taxon>
        <taxon>Pseudomonadati</taxon>
        <taxon>Bacteroidota</taxon>
        <taxon>Flavobacteriia</taxon>
        <taxon>Flavobacteriales</taxon>
        <taxon>Flavobacteriaceae</taxon>
        <taxon>Flavobacterium</taxon>
    </lineage>
</organism>
<keyword evidence="3" id="KW-0808">Transferase</keyword>
<dbReference type="EMBL" id="NOXV01000252">
    <property type="protein sequence ID" value="OYQ37576.1"/>
    <property type="molecule type" value="Genomic_DNA"/>
</dbReference>
<evidence type="ECO:0000313" key="10">
    <source>
        <dbReference type="Proteomes" id="UP000216605"/>
    </source>
</evidence>
<feature type="transmembrane region" description="Helical" evidence="8">
    <location>
        <begin position="32"/>
        <end position="49"/>
    </location>
</feature>
<comment type="similarity">
    <text evidence="7">Belongs to the MptA/B family.</text>
</comment>
<evidence type="ECO:0000256" key="4">
    <source>
        <dbReference type="ARBA" id="ARBA00022692"/>
    </source>
</evidence>
<dbReference type="GO" id="GO:0016020">
    <property type="term" value="C:membrane"/>
    <property type="evidence" value="ECO:0007669"/>
    <property type="project" value="UniProtKB-SubCell"/>
</dbReference>
<sequence>MNYSSKYFYFFAIIATVLAYLDVAYTYPRDNFIALFGCYTVAFFSFIALYKNESITEKRLFYLGILFRMLFLFGIPFWSQDFYRFIWDGNLVCQGFNPYLNTPDQIINSTSIPNAQELYNKMGVLSAAHYSNYPPINQLLFGISSYLSPNSIFCNALILKLIILVSDIGIYHFGRKILLHLHQNPKKIFLYFLNPLVIIELTANLHFEGVMLFLFTLGMYYFFKEKIVVAALFIALSIATKLLTLLLLPFLFHQLGLKKSSYFYSVVLSIVLLTFLPLYSAELVSNYSKTIGLWFTNFEFNASLYYIVREIGFYVKGYNIIQTVGKYTPFVTLLVFLYFAVFKKNKPAIHLFSNALFALSIYFFISTTVHPWYIINVVFLSLFTRFKFPISWSYLVILSYFAYSNTPFKENYILLLIEYGLVFTILFYELIPPRKIISNG</sequence>
<comment type="caution">
    <text evidence="9">The sequence shown here is derived from an EMBL/GenBank/DDBJ whole genome shotgun (WGS) entry which is preliminary data.</text>
</comment>